<gene>
    <name evidence="1" type="ORF">ENI34_03670</name>
</gene>
<dbReference type="EMBL" id="DRIG01000039">
    <property type="protein sequence ID" value="HEC78225.1"/>
    <property type="molecule type" value="Genomic_DNA"/>
</dbReference>
<comment type="caution">
    <text evidence="1">The sequence shown here is derived from an EMBL/GenBank/DDBJ whole genome shotgun (WGS) entry which is preliminary data.</text>
</comment>
<name>A0A9C9ELN9_UNCW3</name>
<reference evidence="1" key="1">
    <citation type="journal article" date="2020" name="mSystems">
        <title>Genome- and Community-Level Interaction Insights into Carbon Utilization and Element Cycling Functions of Hydrothermarchaeota in Hydrothermal Sediment.</title>
        <authorList>
            <person name="Zhou Z."/>
            <person name="Liu Y."/>
            <person name="Xu W."/>
            <person name="Pan J."/>
            <person name="Luo Z.H."/>
            <person name="Li M."/>
        </authorList>
    </citation>
    <scope>NUCLEOTIDE SEQUENCE</scope>
    <source>
        <strain evidence="1">HyVt-388</strain>
    </source>
</reference>
<accession>A0A9C9ELN9</accession>
<evidence type="ECO:0000313" key="2">
    <source>
        <dbReference type="Proteomes" id="UP000885826"/>
    </source>
</evidence>
<dbReference type="AlphaFoldDB" id="A0A9C9ELN9"/>
<sequence>MVEEFLNNYEEKGLPTPFIVEKSGNLDITQSGESLKKEIAQMATIIFETIGAVGDVKIDTIEMIGEEKGLVMELQDERIVGSLFSAPKEHNIEEIRELLGKLKEAAGAAGEGAAAPREKPKVKLEPGFLDQMKEILKDYLGDFTERIYKNQLKAQRIDVDEFYDDDARRLIFALGKAAGMIIGPSKGREMTNKLLEILK</sequence>
<dbReference type="Proteomes" id="UP000885826">
    <property type="component" value="Unassembled WGS sequence"/>
</dbReference>
<protein>
    <submittedName>
        <fullName evidence="1">Uncharacterized protein</fullName>
    </submittedName>
</protein>
<proteinExistence type="predicted"/>
<organism evidence="1 2">
    <name type="scientific">candidate division WOR-3 bacterium</name>
    <dbReference type="NCBI Taxonomy" id="2052148"/>
    <lineage>
        <taxon>Bacteria</taxon>
        <taxon>Bacteria division WOR-3</taxon>
    </lineage>
</organism>
<evidence type="ECO:0000313" key="1">
    <source>
        <dbReference type="EMBL" id="HEC78225.1"/>
    </source>
</evidence>